<protein>
    <submittedName>
        <fullName evidence="1">Uncharacterized protein</fullName>
    </submittedName>
</protein>
<accession>A0ACB8D2X1</accession>
<comment type="caution">
    <text evidence="1">The sequence shown here is derived from an EMBL/GenBank/DDBJ whole genome shotgun (WGS) entry which is preliminary data.</text>
</comment>
<dbReference type="Proteomes" id="UP000821865">
    <property type="component" value="Chromosome 3"/>
</dbReference>
<evidence type="ECO:0000313" key="2">
    <source>
        <dbReference type="Proteomes" id="UP000821865"/>
    </source>
</evidence>
<reference evidence="1" key="1">
    <citation type="submission" date="2020-05" db="EMBL/GenBank/DDBJ databases">
        <title>Large-scale comparative analyses of tick genomes elucidate their genetic diversity and vector capacities.</title>
        <authorList>
            <person name="Jia N."/>
            <person name="Wang J."/>
            <person name="Shi W."/>
            <person name="Du L."/>
            <person name="Sun Y."/>
            <person name="Zhan W."/>
            <person name="Jiang J."/>
            <person name="Wang Q."/>
            <person name="Zhang B."/>
            <person name="Ji P."/>
            <person name="Sakyi L.B."/>
            <person name="Cui X."/>
            <person name="Yuan T."/>
            <person name="Jiang B."/>
            <person name="Yang W."/>
            <person name="Lam T.T.-Y."/>
            <person name="Chang Q."/>
            <person name="Ding S."/>
            <person name="Wang X."/>
            <person name="Zhu J."/>
            <person name="Ruan X."/>
            <person name="Zhao L."/>
            <person name="Wei J."/>
            <person name="Que T."/>
            <person name="Du C."/>
            <person name="Cheng J."/>
            <person name="Dai P."/>
            <person name="Han X."/>
            <person name="Huang E."/>
            <person name="Gao Y."/>
            <person name="Liu J."/>
            <person name="Shao H."/>
            <person name="Ye R."/>
            <person name="Li L."/>
            <person name="Wei W."/>
            <person name="Wang X."/>
            <person name="Wang C."/>
            <person name="Yang T."/>
            <person name="Huo Q."/>
            <person name="Li W."/>
            <person name="Guo W."/>
            <person name="Chen H."/>
            <person name="Zhou L."/>
            <person name="Ni X."/>
            <person name="Tian J."/>
            <person name="Zhou Y."/>
            <person name="Sheng Y."/>
            <person name="Liu T."/>
            <person name="Pan Y."/>
            <person name="Xia L."/>
            <person name="Li J."/>
            <person name="Zhao F."/>
            <person name="Cao W."/>
        </authorList>
    </citation>
    <scope>NUCLEOTIDE SEQUENCE</scope>
    <source>
        <strain evidence="1">Dsil-2018</strain>
    </source>
</reference>
<dbReference type="EMBL" id="CM023472">
    <property type="protein sequence ID" value="KAH7958619.1"/>
    <property type="molecule type" value="Genomic_DNA"/>
</dbReference>
<sequence length="377" mass="41317">MVGRLSVFVVGVALLGTASALLRVPLYKHGRQPKVDGGFIMQFVRKPLVEPLNNYMNAQYYGNITLGTPPQPFVVMFDTGSSNLWVPSKRCSGTGPACRANRKYDRTKSTTYFKNGTGFEIAYESATVRGELSTDTFAISDVRVQRQTFAEITEKDGNPVGVEKFDGVLGLGYPQNAVLNVTPVFDNMIAQGVLEKPIFAVHLNRNASDANGGEVLFGGINKDRYTGDITYVPVTKKLFWQFRMDGIKLPNGYVFCNGGCEALVDTGTSVISGPPAEIKILNFAIGADQVAPGQYSVSCDTLETLPKVTFSIGKRDFVLEAKDYIMRVPQRNGRIVCLSGFIESDEGAPWVLGDTFIGRFYTIFDRGNDRIGFAEAR</sequence>
<gene>
    <name evidence="1" type="ORF">HPB49_003380</name>
</gene>
<keyword evidence="2" id="KW-1185">Reference proteome</keyword>
<organism evidence="1 2">
    <name type="scientific">Dermacentor silvarum</name>
    <name type="common">Tick</name>
    <dbReference type="NCBI Taxonomy" id="543639"/>
    <lineage>
        <taxon>Eukaryota</taxon>
        <taxon>Metazoa</taxon>
        <taxon>Ecdysozoa</taxon>
        <taxon>Arthropoda</taxon>
        <taxon>Chelicerata</taxon>
        <taxon>Arachnida</taxon>
        <taxon>Acari</taxon>
        <taxon>Parasitiformes</taxon>
        <taxon>Ixodida</taxon>
        <taxon>Ixodoidea</taxon>
        <taxon>Ixodidae</taxon>
        <taxon>Rhipicephalinae</taxon>
        <taxon>Dermacentor</taxon>
    </lineage>
</organism>
<evidence type="ECO:0000313" key="1">
    <source>
        <dbReference type="EMBL" id="KAH7958619.1"/>
    </source>
</evidence>
<proteinExistence type="predicted"/>
<name>A0ACB8D2X1_DERSI</name>